<dbReference type="Gene3D" id="1.25.40.20">
    <property type="entry name" value="Ankyrin repeat-containing domain"/>
    <property type="match status" value="1"/>
</dbReference>
<evidence type="ECO:0000256" key="2">
    <source>
        <dbReference type="ARBA" id="ARBA00022723"/>
    </source>
</evidence>
<evidence type="ECO:0000259" key="10">
    <source>
        <dbReference type="PROSITE" id="PS50115"/>
    </source>
</evidence>
<evidence type="ECO:0000259" key="9">
    <source>
        <dbReference type="PROSITE" id="PS50003"/>
    </source>
</evidence>
<evidence type="ECO:0000256" key="3">
    <source>
        <dbReference type="ARBA" id="ARBA00022833"/>
    </source>
</evidence>
<dbReference type="InterPro" id="IPR038508">
    <property type="entry name" value="ArfGAP_dom_sf"/>
</dbReference>
<keyword evidence="1 5" id="KW-0728">SH3 domain</keyword>
<dbReference type="Gene3D" id="1.25.40.950">
    <property type="match status" value="1"/>
</dbReference>
<dbReference type="InterPro" id="IPR001452">
    <property type="entry name" value="SH3_domain"/>
</dbReference>
<dbReference type="EMBL" id="JAODUO010001453">
    <property type="protein sequence ID" value="KAK2163595.1"/>
    <property type="molecule type" value="Genomic_DNA"/>
</dbReference>
<reference evidence="11" key="1">
    <citation type="journal article" date="2023" name="Mol. Biol. Evol.">
        <title>Third-Generation Sequencing Reveals the Adaptive Role of the Epigenome in Three Deep-Sea Polychaetes.</title>
        <authorList>
            <person name="Perez M."/>
            <person name="Aroh O."/>
            <person name="Sun Y."/>
            <person name="Lan Y."/>
            <person name="Juniper S.K."/>
            <person name="Young C.R."/>
            <person name="Angers B."/>
            <person name="Qian P.Y."/>
        </authorList>
    </citation>
    <scope>NUCLEOTIDE SEQUENCE</scope>
    <source>
        <strain evidence="11">R07B-5</strain>
    </source>
</reference>
<feature type="domain" description="Arf-GAP" evidence="10">
    <location>
        <begin position="140"/>
        <end position="262"/>
    </location>
</feature>
<accession>A0AAD9K3C3</accession>
<feature type="region of interest" description="Disordered" evidence="7">
    <location>
        <begin position="541"/>
        <end position="641"/>
    </location>
</feature>
<evidence type="ECO:0000259" key="8">
    <source>
        <dbReference type="PROSITE" id="PS50002"/>
    </source>
</evidence>
<dbReference type="PROSITE" id="PS50115">
    <property type="entry name" value="ARFGAP"/>
    <property type="match status" value="1"/>
</dbReference>
<protein>
    <submittedName>
        <fullName evidence="11">Uncharacterized protein</fullName>
    </submittedName>
</protein>
<dbReference type="SMART" id="SM00105">
    <property type="entry name" value="ArfGap"/>
    <property type="match status" value="1"/>
</dbReference>
<dbReference type="InterPro" id="IPR036770">
    <property type="entry name" value="Ankyrin_rpt-contain_sf"/>
</dbReference>
<dbReference type="SUPFAM" id="SSF50729">
    <property type="entry name" value="PH domain-like"/>
    <property type="match status" value="1"/>
</dbReference>
<evidence type="ECO:0000256" key="5">
    <source>
        <dbReference type="PROSITE-ProRule" id="PRU00192"/>
    </source>
</evidence>
<keyword evidence="4" id="KW-0040">ANK repeat</keyword>
<dbReference type="PROSITE" id="PS50088">
    <property type="entry name" value="ANK_REPEAT"/>
    <property type="match status" value="1"/>
</dbReference>
<dbReference type="InterPro" id="IPR043593">
    <property type="entry name" value="ASAP"/>
</dbReference>
<dbReference type="AlphaFoldDB" id="A0AAD9K3C3"/>
<dbReference type="InterPro" id="IPR001164">
    <property type="entry name" value="ArfGAP_dom"/>
</dbReference>
<dbReference type="PRINTS" id="PR00452">
    <property type="entry name" value="SH3DOMAIN"/>
</dbReference>
<dbReference type="SUPFAM" id="SSF48403">
    <property type="entry name" value="Ankyrin repeat"/>
    <property type="match status" value="1"/>
</dbReference>
<dbReference type="GO" id="GO:0005096">
    <property type="term" value="F:GTPase activator activity"/>
    <property type="evidence" value="ECO:0007669"/>
    <property type="project" value="InterPro"/>
</dbReference>
<keyword evidence="6" id="KW-0863">Zinc-finger</keyword>
<dbReference type="SMART" id="SM00326">
    <property type="entry name" value="SH3"/>
    <property type="match status" value="1"/>
</dbReference>
<dbReference type="Gene3D" id="2.30.30.40">
    <property type="entry name" value="SH3 Domains"/>
    <property type="match status" value="1"/>
</dbReference>
<dbReference type="Pfam" id="PF01412">
    <property type="entry name" value="ArfGap"/>
    <property type="match status" value="1"/>
</dbReference>
<keyword evidence="12" id="KW-1185">Reference proteome</keyword>
<dbReference type="GO" id="GO:0008270">
    <property type="term" value="F:zinc ion binding"/>
    <property type="evidence" value="ECO:0007669"/>
    <property type="project" value="UniProtKB-KW"/>
</dbReference>
<feature type="domain" description="SH3" evidence="8">
    <location>
        <begin position="646"/>
        <end position="708"/>
    </location>
</feature>
<dbReference type="Pfam" id="PF12796">
    <property type="entry name" value="Ank_2"/>
    <property type="match status" value="1"/>
</dbReference>
<dbReference type="PANTHER" id="PTHR45854">
    <property type="entry name" value="ASAP FAMILY MEMBER"/>
    <property type="match status" value="1"/>
</dbReference>
<comment type="caution">
    <text evidence="11">The sequence shown here is derived from an EMBL/GenBank/DDBJ whole genome shotgun (WGS) entry which is preliminary data.</text>
</comment>
<keyword evidence="2" id="KW-0479">Metal-binding</keyword>
<dbReference type="InterPro" id="IPR011993">
    <property type="entry name" value="PH-like_dom_sf"/>
</dbReference>
<name>A0AAD9K3C3_RIDPI</name>
<feature type="compositionally biased region" description="Basic and acidic residues" evidence="7">
    <location>
        <begin position="457"/>
        <end position="466"/>
    </location>
</feature>
<feature type="region of interest" description="Disordered" evidence="7">
    <location>
        <begin position="447"/>
        <end position="482"/>
    </location>
</feature>
<dbReference type="InterPro" id="IPR037278">
    <property type="entry name" value="ARFGAP/RecO"/>
</dbReference>
<dbReference type="SUPFAM" id="SSF50044">
    <property type="entry name" value="SH3-domain"/>
    <property type="match status" value="1"/>
</dbReference>
<keyword evidence="3" id="KW-0862">Zinc</keyword>
<dbReference type="Proteomes" id="UP001209878">
    <property type="component" value="Unassembled WGS sequence"/>
</dbReference>
<dbReference type="SMART" id="SM00248">
    <property type="entry name" value="ANK"/>
    <property type="match status" value="3"/>
</dbReference>
<evidence type="ECO:0000313" key="12">
    <source>
        <dbReference type="Proteomes" id="UP001209878"/>
    </source>
</evidence>
<dbReference type="Pfam" id="PF00018">
    <property type="entry name" value="SH3_1"/>
    <property type="match status" value="1"/>
</dbReference>
<feature type="compositionally biased region" description="Polar residues" evidence="7">
    <location>
        <begin position="568"/>
        <end position="586"/>
    </location>
</feature>
<dbReference type="Gene3D" id="2.30.29.30">
    <property type="entry name" value="Pleckstrin-homology domain (PH domain)/Phosphotyrosine-binding domain (PTB)"/>
    <property type="match status" value="2"/>
</dbReference>
<dbReference type="InterPro" id="IPR001849">
    <property type="entry name" value="PH_domain"/>
</dbReference>
<gene>
    <name evidence="11" type="ORF">NP493_1454g00019</name>
</gene>
<dbReference type="SUPFAM" id="SSF57863">
    <property type="entry name" value="ArfGap/RecO-like zinc finger"/>
    <property type="match status" value="1"/>
</dbReference>
<dbReference type="CDD" id="cd08834">
    <property type="entry name" value="ArfGap_ASAP"/>
    <property type="match status" value="1"/>
</dbReference>
<evidence type="ECO:0000256" key="7">
    <source>
        <dbReference type="SAM" id="MobiDB-lite"/>
    </source>
</evidence>
<organism evidence="11 12">
    <name type="scientific">Ridgeia piscesae</name>
    <name type="common">Tubeworm</name>
    <dbReference type="NCBI Taxonomy" id="27915"/>
    <lineage>
        <taxon>Eukaryota</taxon>
        <taxon>Metazoa</taxon>
        <taxon>Spiralia</taxon>
        <taxon>Lophotrochozoa</taxon>
        <taxon>Annelida</taxon>
        <taxon>Polychaeta</taxon>
        <taxon>Sedentaria</taxon>
        <taxon>Canalipalpata</taxon>
        <taxon>Sabellida</taxon>
        <taxon>Siboglinidae</taxon>
        <taxon>Ridgeia</taxon>
    </lineage>
</organism>
<dbReference type="Gene3D" id="1.10.220.150">
    <property type="entry name" value="Arf GTPase activating protein"/>
    <property type="match status" value="1"/>
</dbReference>
<sequence length="711" mass="78858">MMMLVVAVTNTDTGQAVTTGYNIHQLQGNKAHGYEKRGTLLKKSEGKMRKVWQKRRCVVKDGCLSISHSDLVADDLGKKCFDLISSSKNRTYHFQADDQQEMEAWISVLNNAKEAVLLQAFGESENSSSSINQTVKELTRTIIQHVTRLPGNRICCDCGAPDPEWLSVNLGVLICLECCGVHRQMGVHISRTQSIVIDDLGTSRLLLARVVSNKGFNDIMEATLDTRLKPTPSSDMEQRKTFIRAKYEKRKYAIVTCSDIEDRRQDLRAAILTQDIFALLQVYAEGIDFMQPLPDMENDETALHLAILEEDGTSLHMVDFIIQNSNSQHLSTPMRDGSTALHLCAAHDKIECMKLLLRLRPDLCEVENGDGQTALDIARQYDHQVCIDILNHVLSGKTELCDNVNIDWDLVPDDRLYDNFDYSDDDLDGGTPDSKLRSRPGSLVLSCESTMPLPGATHRERSRTVDSFKLPTGPLGNMSKRIGNIPAFSGSLSTLPKKKGPAPPPPAVSHCRNTSDPYLGMVSHSHIRTPSDPPPLPVKMSHHCRPSMPGAKLVLPPPPEFRTDLRKTSGSKAEPVTQTDSASKNKPTIAEKPTLKQLNGSQTNTATQNRSSPDGSSGGKMDLRAVPLGGSSSSISQVSPRLKQPPLLRRCRALYDCDADNDDELSFMKGEIILVLKEEEEQWWEGEIETQPHRRGVFPATFVEVLDDIFV</sequence>
<feature type="domain" description="PH" evidence="9">
    <location>
        <begin position="1"/>
        <end position="114"/>
    </location>
</feature>
<proteinExistence type="predicted"/>
<dbReference type="PANTHER" id="PTHR45854:SF3">
    <property type="entry name" value="ARFGAP WITH SH3 DOMAIN, ANK REPEAT AND PH DOMAIN-CONTAINING PROTEIN"/>
    <property type="match status" value="1"/>
</dbReference>
<dbReference type="InterPro" id="IPR036028">
    <property type="entry name" value="SH3-like_dom_sf"/>
</dbReference>
<feature type="compositionally biased region" description="Polar residues" evidence="7">
    <location>
        <begin position="596"/>
        <end position="615"/>
    </location>
</feature>
<evidence type="ECO:0000313" key="11">
    <source>
        <dbReference type="EMBL" id="KAK2163595.1"/>
    </source>
</evidence>
<evidence type="ECO:0000256" key="6">
    <source>
        <dbReference type="PROSITE-ProRule" id="PRU00288"/>
    </source>
</evidence>
<dbReference type="SMART" id="SM00233">
    <property type="entry name" value="PH"/>
    <property type="match status" value="1"/>
</dbReference>
<dbReference type="InterPro" id="IPR002110">
    <property type="entry name" value="Ankyrin_rpt"/>
</dbReference>
<dbReference type="PROSITE" id="PS50002">
    <property type="entry name" value="SH3"/>
    <property type="match status" value="1"/>
</dbReference>
<dbReference type="FunFam" id="1.25.40.20:FF:000006">
    <property type="entry name" value="Arf-GAP with SH3 domain, ANK repeat and PH domain-containing protein 2"/>
    <property type="match status" value="1"/>
</dbReference>
<evidence type="ECO:0000256" key="1">
    <source>
        <dbReference type="ARBA" id="ARBA00022443"/>
    </source>
</evidence>
<dbReference type="PRINTS" id="PR00405">
    <property type="entry name" value="REVINTRACTNG"/>
</dbReference>
<dbReference type="PROSITE" id="PS50003">
    <property type="entry name" value="PH_DOMAIN"/>
    <property type="match status" value="1"/>
</dbReference>
<feature type="repeat" description="ANK" evidence="4">
    <location>
        <begin position="336"/>
        <end position="368"/>
    </location>
</feature>
<evidence type="ECO:0000256" key="4">
    <source>
        <dbReference type="PROSITE-ProRule" id="PRU00023"/>
    </source>
</evidence>